<name>A0A2X3USI1_STRTR</name>
<sequence length="122" mass="13833">MFLGRNWDFVEMNKVSQTIQSPFPSVWMSVINYFSVCVMSAIAMAFVMGGSILKIDEAEKSGAWGGFMVGMIFFITTLILFANSDKIARSDVPMLAIAKEVNPIFATTLRLCDFWFDFQYRL</sequence>
<dbReference type="Proteomes" id="UP000249634">
    <property type="component" value="Chromosome 1"/>
</dbReference>
<keyword evidence="1" id="KW-1133">Transmembrane helix</keyword>
<proteinExistence type="predicted"/>
<evidence type="ECO:0000313" key="3">
    <source>
        <dbReference type="Proteomes" id="UP000249634"/>
    </source>
</evidence>
<dbReference type="AlphaFoldDB" id="A0A2X3USI1"/>
<accession>A0A2X3USI1</accession>
<dbReference type="EMBL" id="LS483339">
    <property type="protein sequence ID" value="SQF24447.1"/>
    <property type="molecule type" value="Genomic_DNA"/>
</dbReference>
<feature type="transmembrane region" description="Helical" evidence="1">
    <location>
        <begin position="30"/>
        <end position="50"/>
    </location>
</feature>
<reference evidence="2 3" key="1">
    <citation type="submission" date="2018-06" db="EMBL/GenBank/DDBJ databases">
        <authorList>
            <consortium name="Pathogen Informatics"/>
            <person name="Doyle S."/>
        </authorList>
    </citation>
    <scope>NUCLEOTIDE SEQUENCE [LARGE SCALE GENOMIC DNA]</scope>
    <source>
        <strain evidence="2 3">NCTC12958</strain>
    </source>
</reference>
<organism evidence="2 3">
    <name type="scientific">Streptococcus thermophilus</name>
    <dbReference type="NCBI Taxonomy" id="1308"/>
    <lineage>
        <taxon>Bacteria</taxon>
        <taxon>Bacillati</taxon>
        <taxon>Bacillota</taxon>
        <taxon>Bacilli</taxon>
        <taxon>Lactobacillales</taxon>
        <taxon>Streptococcaceae</taxon>
        <taxon>Streptococcus</taxon>
    </lineage>
</organism>
<protein>
    <submittedName>
        <fullName evidence="2">Uncharacterized membrane protein</fullName>
    </submittedName>
</protein>
<gene>
    <name evidence="2" type="ORF">NCTC12958_00631</name>
</gene>
<evidence type="ECO:0000256" key="1">
    <source>
        <dbReference type="SAM" id="Phobius"/>
    </source>
</evidence>
<evidence type="ECO:0000313" key="2">
    <source>
        <dbReference type="EMBL" id="SQF24447.1"/>
    </source>
</evidence>
<keyword evidence="1" id="KW-0472">Membrane</keyword>
<feature type="transmembrane region" description="Helical" evidence="1">
    <location>
        <begin position="62"/>
        <end position="82"/>
    </location>
</feature>
<keyword evidence="1" id="KW-0812">Transmembrane</keyword>